<dbReference type="OrthoDB" id="3826383at2"/>
<dbReference type="InterPro" id="IPR047057">
    <property type="entry name" value="MerR_fam"/>
</dbReference>
<dbReference type="InterPro" id="IPR000551">
    <property type="entry name" value="MerR-type_HTH_dom"/>
</dbReference>
<evidence type="ECO:0000256" key="2">
    <source>
        <dbReference type="SAM" id="MobiDB-lite"/>
    </source>
</evidence>
<dbReference type="Pfam" id="PF13411">
    <property type="entry name" value="MerR_1"/>
    <property type="match status" value="2"/>
</dbReference>
<keyword evidence="1 4" id="KW-0238">DNA-binding</keyword>
<dbReference type="Proteomes" id="UP000237846">
    <property type="component" value="Unassembled WGS sequence"/>
</dbReference>
<dbReference type="PANTHER" id="PTHR30204:SF93">
    <property type="entry name" value="HTH MERR-TYPE DOMAIN-CONTAINING PROTEIN"/>
    <property type="match status" value="1"/>
</dbReference>
<organism evidence="4 5">
    <name type="scientific">Allonocardiopsis opalescens</name>
    <dbReference type="NCBI Taxonomy" id="1144618"/>
    <lineage>
        <taxon>Bacteria</taxon>
        <taxon>Bacillati</taxon>
        <taxon>Actinomycetota</taxon>
        <taxon>Actinomycetes</taxon>
        <taxon>Streptosporangiales</taxon>
        <taxon>Allonocardiopsis</taxon>
    </lineage>
</organism>
<dbReference type="GO" id="GO:0003700">
    <property type="term" value="F:DNA-binding transcription factor activity"/>
    <property type="evidence" value="ECO:0007669"/>
    <property type="project" value="InterPro"/>
</dbReference>
<evidence type="ECO:0000256" key="1">
    <source>
        <dbReference type="ARBA" id="ARBA00023125"/>
    </source>
</evidence>
<sequence>MGGAEEGLRPVDLARLAGVSTQQIRNYVDAGVLPPVRWTPGGHRRFGPRHRAALLAYRALARGFGWEAAQDVMRAVHSGEVAAALEVVDAGHHALHEERLALIATAAALEAVAGEVPEGAGADVPPRSGLLVGAVAARLGVRASVLRMWESAGLLRPRRDPATGYRRYGPADVRDARMVDMLRRNRYPLTRIRPVLDGLRRTGGSEELRAAVAERRDALAQRATAMLAAAARLHRYLAGEPDGAGPDLPEQDGADGPPPDPGWCRPA</sequence>
<dbReference type="InterPro" id="IPR009061">
    <property type="entry name" value="DNA-bd_dom_put_sf"/>
</dbReference>
<name>A0A2T0QEN4_9ACTN</name>
<dbReference type="SUPFAM" id="SSF46955">
    <property type="entry name" value="Putative DNA-binding domain"/>
    <property type="match status" value="2"/>
</dbReference>
<dbReference type="EMBL" id="PVZC01000001">
    <property type="protein sequence ID" value="PRY02355.1"/>
    <property type="molecule type" value="Genomic_DNA"/>
</dbReference>
<evidence type="ECO:0000313" key="5">
    <source>
        <dbReference type="Proteomes" id="UP000237846"/>
    </source>
</evidence>
<dbReference type="PANTHER" id="PTHR30204">
    <property type="entry name" value="REDOX-CYCLING DRUG-SENSING TRANSCRIPTIONAL ACTIVATOR SOXR"/>
    <property type="match status" value="1"/>
</dbReference>
<keyword evidence="5" id="KW-1185">Reference proteome</keyword>
<feature type="region of interest" description="Disordered" evidence="2">
    <location>
        <begin position="238"/>
        <end position="267"/>
    </location>
</feature>
<proteinExistence type="predicted"/>
<feature type="domain" description="HTH merR-type" evidence="3">
    <location>
        <begin position="129"/>
        <end position="198"/>
    </location>
</feature>
<dbReference type="GO" id="GO:0003677">
    <property type="term" value="F:DNA binding"/>
    <property type="evidence" value="ECO:0007669"/>
    <property type="project" value="UniProtKB-KW"/>
</dbReference>
<comment type="caution">
    <text evidence="4">The sequence shown here is derived from an EMBL/GenBank/DDBJ whole genome shotgun (WGS) entry which is preliminary data.</text>
</comment>
<dbReference type="Gene3D" id="1.10.1660.10">
    <property type="match status" value="2"/>
</dbReference>
<accession>A0A2T0QEN4</accession>
<evidence type="ECO:0000259" key="3">
    <source>
        <dbReference type="PROSITE" id="PS50937"/>
    </source>
</evidence>
<gene>
    <name evidence="4" type="ORF">CLV72_101957</name>
</gene>
<feature type="domain" description="HTH merR-type" evidence="3">
    <location>
        <begin position="13"/>
        <end position="47"/>
    </location>
</feature>
<dbReference type="PROSITE" id="PS50937">
    <property type="entry name" value="HTH_MERR_2"/>
    <property type="match status" value="2"/>
</dbReference>
<reference evidence="4 5" key="1">
    <citation type="submission" date="2018-03" db="EMBL/GenBank/DDBJ databases">
        <title>Genomic Encyclopedia of Archaeal and Bacterial Type Strains, Phase II (KMG-II): from individual species to whole genera.</title>
        <authorList>
            <person name="Goeker M."/>
        </authorList>
    </citation>
    <scope>NUCLEOTIDE SEQUENCE [LARGE SCALE GENOMIC DNA]</scope>
    <source>
        <strain evidence="4 5">DSM 45601</strain>
    </source>
</reference>
<protein>
    <submittedName>
        <fullName evidence="4">DNA-binding transcriptional MerR regulator</fullName>
    </submittedName>
</protein>
<dbReference type="AlphaFoldDB" id="A0A2T0QEN4"/>
<dbReference type="SMART" id="SM00422">
    <property type="entry name" value="HTH_MERR"/>
    <property type="match status" value="2"/>
</dbReference>
<evidence type="ECO:0000313" key="4">
    <source>
        <dbReference type="EMBL" id="PRY02355.1"/>
    </source>
</evidence>